<feature type="compositionally biased region" description="Low complexity" evidence="1">
    <location>
        <begin position="398"/>
        <end position="413"/>
    </location>
</feature>
<dbReference type="EMBL" id="JBHSBL010000019">
    <property type="protein sequence ID" value="MFC4068857.1"/>
    <property type="molecule type" value="Genomic_DNA"/>
</dbReference>
<protein>
    <submittedName>
        <fullName evidence="2">Uncharacterized protein</fullName>
    </submittedName>
</protein>
<evidence type="ECO:0000313" key="2">
    <source>
        <dbReference type="EMBL" id="MFC4068857.1"/>
    </source>
</evidence>
<dbReference type="Proteomes" id="UP001595867">
    <property type="component" value="Unassembled WGS sequence"/>
</dbReference>
<evidence type="ECO:0000256" key="1">
    <source>
        <dbReference type="SAM" id="MobiDB-lite"/>
    </source>
</evidence>
<dbReference type="RefSeq" id="WP_378069742.1">
    <property type="nucleotide sequence ID" value="NZ_JBHSBL010000019.1"/>
</dbReference>
<reference evidence="3" key="1">
    <citation type="journal article" date="2019" name="Int. J. Syst. Evol. Microbiol.">
        <title>The Global Catalogue of Microorganisms (GCM) 10K type strain sequencing project: providing services to taxonomists for standard genome sequencing and annotation.</title>
        <authorList>
            <consortium name="The Broad Institute Genomics Platform"/>
            <consortium name="The Broad Institute Genome Sequencing Center for Infectious Disease"/>
            <person name="Wu L."/>
            <person name="Ma J."/>
        </authorList>
    </citation>
    <scope>NUCLEOTIDE SEQUENCE [LARGE SCALE GENOMIC DNA]</scope>
    <source>
        <strain evidence="3">TBRC 5832</strain>
    </source>
</reference>
<proteinExistence type="predicted"/>
<name>A0ABV8IX51_9ACTN</name>
<organism evidence="2 3">
    <name type="scientific">Actinoplanes subglobosus</name>
    <dbReference type="NCBI Taxonomy" id="1547892"/>
    <lineage>
        <taxon>Bacteria</taxon>
        <taxon>Bacillati</taxon>
        <taxon>Actinomycetota</taxon>
        <taxon>Actinomycetes</taxon>
        <taxon>Micromonosporales</taxon>
        <taxon>Micromonosporaceae</taxon>
        <taxon>Actinoplanes</taxon>
    </lineage>
</organism>
<feature type="region of interest" description="Disordered" evidence="1">
    <location>
        <begin position="620"/>
        <end position="654"/>
    </location>
</feature>
<keyword evidence="3" id="KW-1185">Reference proteome</keyword>
<feature type="region of interest" description="Disordered" evidence="1">
    <location>
        <begin position="396"/>
        <end position="433"/>
    </location>
</feature>
<accession>A0ABV8IX51</accession>
<feature type="region of interest" description="Disordered" evidence="1">
    <location>
        <begin position="319"/>
        <end position="345"/>
    </location>
</feature>
<sequence>MATAEVFRFVTVRPPQDVDILQQNAGASVDLGVFVTTFADTLRSLRGDGGRTGMIDAATTLTRSTAFVDSVKKIEKPYLDFMTAVRALPDQGFFTGAGTAFGNAFNKADPAAHIRTDAFIALHGRVSDSIVAATIVPSVPTKTRELLTTAARALWLIRRLAAKSSLSRTVFGSAPLALPRDIFPLPPVATGNGELRAASAGRASRARARAQRRVTLSANLEAHRQALDELLDGVDAFGTKVLDSGRTGFGLAEAAVRNLTGSTRAVLAANGVPETGFDLARTVALLETRAAGLARSLHADIGPDRQVVRIGNTFLARSDLDGGPAAADPADSRTPGPCAPAPAALPADGVTVPTGHGDAKVLGVADLNLVEQTLLRYELGEVAHIENVLRGETRSRTFRTSHTTTQTDTVETETTQEKEQDLSSTDRFELQTESQSVINETASSQAGLTIHASYGPSVDATSNFNFSSSSSRQQSDSASASFAREISTKAVNRVQTRSLTRRTTTTTDVVEETDVHAFENRTGNNDITGIYRFVDKVYRAQVVNYGKRLMLEFLVPEPAAFLRHVAGSRPVAGVSQTEPEPPGYCLADGTTFQPLQVTDIRPDSYQMWAAKYGAQDVTSPPPALALATASRKSPDKMDTVPDSSQGEGQENRKISSDVFAVTIPDGYQTQTATVNVFGETQKGTHRIVVQVADKEATYIEPGQDPTGFDLSANRASSVDVTLNTLAFHNWEVVAVVFCKLTAEKLQEWQLKTFNSIMTAYAGLKSRFDEAVAEARLQARNDATITGTNPAINRETEQTELKKGCVQLLTGQRFDLFDAVTGNAGPFGYPEVDLAEAKAEGAYIQVFEQSFEWNNMTYIFYPYFWGRKREWPVVSQLSDDDPLFTRFLRAGAARVQVPVRLGFENQVLTYLSTGELWAGAGALVNSDSDSADVLHLSIVDELKSQQGDNNVDGPGTLSVTKDKPEVVGSGTAFSSDDVNRRISIGGSVFVVKSVTDEQNIKLTGNYTGKNDSGLAYSMGGKLVGESWEVKLPTSLVKLDNSLSIS</sequence>
<evidence type="ECO:0000313" key="3">
    <source>
        <dbReference type="Proteomes" id="UP001595867"/>
    </source>
</evidence>
<comment type="caution">
    <text evidence="2">The sequence shown here is derived from an EMBL/GenBank/DDBJ whole genome shotgun (WGS) entry which is preliminary data.</text>
</comment>
<gene>
    <name evidence="2" type="ORF">ACFO0C_28330</name>
</gene>
<feature type="compositionally biased region" description="Basic and acidic residues" evidence="1">
    <location>
        <begin position="415"/>
        <end position="430"/>
    </location>
</feature>